<dbReference type="PANTHER" id="PTHR11852">
    <property type="entry name" value="PLATELET-ACTIVATING FACTOR ACETYLHYDROLASE"/>
    <property type="match status" value="1"/>
</dbReference>
<accession>A0AAE1HGC9</accession>
<reference evidence="1" key="2">
    <citation type="journal article" date="2023" name="BMC Genomics">
        <title>Pest status, molecular evolution, and epigenetic factors derived from the genome assembly of Frankliniella fusca, a thysanopteran phytovirus vector.</title>
        <authorList>
            <person name="Catto M.A."/>
            <person name="Labadie P.E."/>
            <person name="Jacobson A.L."/>
            <person name="Kennedy G.G."/>
            <person name="Srinivasan R."/>
            <person name="Hunt B.G."/>
        </authorList>
    </citation>
    <scope>NUCLEOTIDE SEQUENCE</scope>
    <source>
        <strain evidence="1">PL_HMW_Pooled</strain>
    </source>
</reference>
<dbReference type="Proteomes" id="UP001219518">
    <property type="component" value="Unassembled WGS sequence"/>
</dbReference>
<organism evidence="1 2">
    <name type="scientific">Frankliniella fusca</name>
    <dbReference type="NCBI Taxonomy" id="407009"/>
    <lineage>
        <taxon>Eukaryota</taxon>
        <taxon>Metazoa</taxon>
        <taxon>Ecdysozoa</taxon>
        <taxon>Arthropoda</taxon>
        <taxon>Hexapoda</taxon>
        <taxon>Insecta</taxon>
        <taxon>Pterygota</taxon>
        <taxon>Neoptera</taxon>
        <taxon>Paraneoptera</taxon>
        <taxon>Thysanoptera</taxon>
        <taxon>Terebrantia</taxon>
        <taxon>Thripoidea</taxon>
        <taxon>Thripidae</taxon>
        <taxon>Frankliniella</taxon>
    </lineage>
</organism>
<protein>
    <submittedName>
        <fullName evidence="1">Platelet-activating factor acetylhydrolase IB subunit beta</fullName>
    </submittedName>
</protein>
<reference evidence="1" key="1">
    <citation type="submission" date="2021-07" db="EMBL/GenBank/DDBJ databases">
        <authorList>
            <person name="Catto M.A."/>
            <person name="Jacobson A."/>
            <person name="Kennedy G."/>
            <person name="Labadie P."/>
            <person name="Hunt B.G."/>
            <person name="Srinivasan R."/>
        </authorList>
    </citation>
    <scope>NUCLEOTIDE SEQUENCE</scope>
    <source>
        <strain evidence="1">PL_HMW_Pooled</strain>
        <tissue evidence="1">Head</tissue>
    </source>
</reference>
<evidence type="ECO:0000313" key="2">
    <source>
        <dbReference type="Proteomes" id="UP001219518"/>
    </source>
</evidence>
<dbReference type="Gene3D" id="3.40.50.1110">
    <property type="entry name" value="SGNH hydrolase"/>
    <property type="match status" value="1"/>
</dbReference>
<dbReference type="InterPro" id="IPR036514">
    <property type="entry name" value="SGNH_hydro_sf"/>
</dbReference>
<comment type="caution">
    <text evidence="1">The sequence shown here is derived from an EMBL/GenBank/DDBJ whole genome shotgun (WGS) entry which is preliminary data.</text>
</comment>
<dbReference type="EMBL" id="JAHWGI010001023">
    <property type="protein sequence ID" value="KAK3920867.1"/>
    <property type="molecule type" value="Genomic_DNA"/>
</dbReference>
<proteinExistence type="predicted"/>
<dbReference type="AlphaFoldDB" id="A0AAE1HGC9"/>
<feature type="non-terminal residue" evidence="1">
    <location>
        <position position="1"/>
    </location>
</feature>
<dbReference type="SUPFAM" id="SSF52266">
    <property type="entry name" value="SGNH hydrolase"/>
    <property type="match status" value="2"/>
</dbReference>
<keyword evidence="2" id="KW-1185">Reference proteome</keyword>
<evidence type="ECO:0000313" key="1">
    <source>
        <dbReference type="EMBL" id="KAK3920867.1"/>
    </source>
</evidence>
<gene>
    <name evidence="1" type="ORF">KUF71_010104</name>
</gene>
<sequence>MNPCLVPKPAQSRSGDDRWIHIHNRFLSETKEREPDVVILGDNITSQLEQRSIWKEVFAPMHILNFSIIGDQIQNVMWRVQNGELDNIKPKVVVLYVGEINIRSLNKPEEAIEGLLELIKVTKEKQPEAQILVQVGSNYYITNSRLMSEEVAITIVPDDRLRQPTDLRMVADILTPSVHIPCIILLKYPFSLQELLPRGLNPNPLRDSIEKFNTLLKESMTDEQTFKVVPVGEGIVKADGTISHVDLVDWYYPSNDGYLKAFGPLVIELKTILQNSG</sequence>
<dbReference type="PANTHER" id="PTHR11852:SF0">
    <property type="entry name" value="PLATELET-ACTIVATING FACTOR ACETYLHYDROLASE IB SUBUNIT BETA HOMOLOG"/>
    <property type="match status" value="1"/>
</dbReference>
<name>A0AAE1HGC9_9NEOP</name>